<dbReference type="SMART" id="SM00487">
    <property type="entry name" value="DEXDc"/>
    <property type="match status" value="1"/>
</dbReference>
<evidence type="ECO:0000313" key="2">
    <source>
        <dbReference type="EMBL" id="UNM97118.1"/>
    </source>
</evidence>
<keyword evidence="2" id="KW-0547">Nucleotide-binding</keyword>
<accession>A0ABY3X2K7</accession>
<dbReference type="Gene3D" id="3.40.50.300">
    <property type="entry name" value="P-loop containing nucleotide triphosphate hydrolases"/>
    <property type="match status" value="2"/>
</dbReference>
<dbReference type="InterPro" id="IPR006935">
    <property type="entry name" value="Helicase/UvrB_N"/>
</dbReference>
<dbReference type="RefSeq" id="WP_242152016.1">
    <property type="nucleotide sequence ID" value="NZ_CP093379.1"/>
</dbReference>
<dbReference type="GO" id="GO:0004386">
    <property type="term" value="F:helicase activity"/>
    <property type="evidence" value="ECO:0007669"/>
    <property type="project" value="UniProtKB-KW"/>
</dbReference>
<keyword evidence="3" id="KW-1185">Reference proteome</keyword>
<dbReference type="Pfam" id="PF04851">
    <property type="entry name" value="ResIII"/>
    <property type="match status" value="1"/>
</dbReference>
<keyword evidence="2" id="KW-0347">Helicase</keyword>
<gene>
    <name evidence="2" type="ORF">MMG00_04525</name>
</gene>
<dbReference type="InterPro" id="IPR014001">
    <property type="entry name" value="Helicase_ATP-bd"/>
</dbReference>
<evidence type="ECO:0000313" key="3">
    <source>
        <dbReference type="Proteomes" id="UP000829542"/>
    </source>
</evidence>
<sequence>MSQTVNLVEVNYEQTGASTQQNTMGMREMQARAYAYRNSQYLLIKAPPASGKSRALMFLALDKLQKQNIQKAIVTVPEMSIGGSFKDTDLIRYGFYANWHIEDKNNLCLTDGETTGKVDRFVAFLKSSSPEDNIILCTHATLRHAFKKLEPEDFNNTVLAIDEFHHVSAGDENILGHLIDEVMHGSNAHIIAMTGSYFRGDAVPILEPEDEAKFEKVTYTYYEQLNGYEFLKSLGIGYHFYQGRYIDALNEVLDTNQKTLIHIPSVNSSASTGNKYTEVGHIHDVIGEVVAKDPKTHILTLKRHSDGKLIKVADLVDDSKERPLVMEYLRNVNHADDIDIIIALGMAKEGFDWPWCEHALTVGFRNSLTEIVQIIGRATRDCEGKTHAQFTNLIPQPDATNDDVVVSVNTMLKAISASLLMEQILKPNITFRPRSSINEGEKLAPGTVIVDDTTKAPSAKVLEILNGSTDDIFATLLNTPEAQQAYWSEQGIIETEVVNKLIIPQIIRKLHPDLDDEEVDQIHQGLLTSLFIRQNGGVVEGTSLPLNAIIEGELAGGEISSEGQPGDYSGQQFVNIGNRFINLDDLNVDLIASVNPFQGAYEILSKNIDAPLLKTLQQSFASQKINMTEEEAVMLWPRINQFKTDYDRLPDLNSNDNIERRLAEGLLYIQRKFIEKRQEENAK</sequence>
<protein>
    <submittedName>
        <fullName evidence="2">DEAD/DEAH box helicase family protein</fullName>
    </submittedName>
</protein>
<dbReference type="InterPro" id="IPR027417">
    <property type="entry name" value="P-loop_NTPase"/>
</dbReference>
<feature type="domain" description="Helicase ATP-binding" evidence="1">
    <location>
        <begin position="22"/>
        <end position="220"/>
    </location>
</feature>
<dbReference type="Proteomes" id="UP000829542">
    <property type="component" value="Chromosome"/>
</dbReference>
<keyword evidence="2" id="KW-0067">ATP-binding</keyword>
<proteinExistence type="predicted"/>
<dbReference type="SUPFAM" id="SSF52540">
    <property type="entry name" value="P-loop containing nucleoside triphosphate hydrolases"/>
    <property type="match status" value="1"/>
</dbReference>
<evidence type="ECO:0000259" key="1">
    <source>
        <dbReference type="SMART" id="SM00487"/>
    </source>
</evidence>
<keyword evidence="2" id="KW-0378">Hydrolase</keyword>
<organism evidence="2 3">
    <name type="scientific">Ignatzschineria rhizosphaerae</name>
    <dbReference type="NCBI Taxonomy" id="2923279"/>
    <lineage>
        <taxon>Bacteria</taxon>
        <taxon>Pseudomonadati</taxon>
        <taxon>Pseudomonadota</taxon>
        <taxon>Gammaproteobacteria</taxon>
        <taxon>Cardiobacteriales</taxon>
        <taxon>Ignatzschineriaceae</taxon>
        <taxon>Ignatzschineria</taxon>
    </lineage>
</organism>
<dbReference type="EMBL" id="CP093379">
    <property type="protein sequence ID" value="UNM97118.1"/>
    <property type="molecule type" value="Genomic_DNA"/>
</dbReference>
<name>A0ABY3X2K7_9GAMM</name>
<reference evidence="2 3" key="1">
    <citation type="submission" date="2022-03" db="EMBL/GenBank/DDBJ databases">
        <title>Ignatzschineria rhizosphaerae HR5S32.</title>
        <authorList>
            <person name="Sun J.Q."/>
            <person name="Feng J.Y."/>
        </authorList>
    </citation>
    <scope>NUCLEOTIDE SEQUENCE [LARGE SCALE GENOMIC DNA]</scope>
    <source>
        <strain evidence="2 3">HR5S32</strain>
    </source>
</reference>